<evidence type="ECO:0000313" key="4">
    <source>
        <dbReference type="Proteomes" id="UP000214689"/>
    </source>
</evidence>
<feature type="transmembrane region" description="Helical" evidence="2">
    <location>
        <begin position="52"/>
        <end position="70"/>
    </location>
</feature>
<gene>
    <name evidence="3" type="ORF">AXF17_05390</name>
</gene>
<dbReference type="AlphaFoldDB" id="A0A223ASH3"/>
<dbReference type="OrthoDB" id="67652at2"/>
<sequence length="438" mass="50791">MHNKKGNKEKWPFGIMITGICLAAIIIIAILVLHSRTNGENEILKVLVQGEVITGIAITFTTIPTWIYSINERKRSETRLITENAMEIVKHYDQQLSEVVEDISSREEFRLIDVWRMDYIITTCNQLFNKWGADREINISLNYPHVLSVICNKKYLGNINSPGGLQDEWKDNLAKILIPTLKGIYKTEKSEILQDENVKYFSLIEFGTQELDFKKIKFKNKVFVECTVTERFVLDNDFVNCEFINCYAPDGLENPESIKKLGNNSNESTNDNDSSEGLAMLVDKGNTDSGRYSVQTTNENAACPENIIDNREKIYLCKYKCIYKDVDNNKINNDIKAYLISELCKGNGKEKLGTNNIKISISRNYSNYSEQQKWNGWHSLFKNKIEYANHFKYYIFAVKDTDKHFVIIFEAEEFKEFLKAKTVDKSGKYNFYFSNWLF</sequence>
<evidence type="ECO:0000313" key="3">
    <source>
        <dbReference type="EMBL" id="ASS37920.1"/>
    </source>
</evidence>
<organism evidence="3 4">
    <name type="scientific">Mogibacterium pumilum</name>
    <dbReference type="NCBI Taxonomy" id="86332"/>
    <lineage>
        <taxon>Bacteria</taxon>
        <taxon>Bacillati</taxon>
        <taxon>Bacillota</taxon>
        <taxon>Clostridia</taxon>
        <taxon>Peptostreptococcales</taxon>
        <taxon>Anaerovoracaceae</taxon>
        <taxon>Mogibacterium</taxon>
    </lineage>
</organism>
<keyword evidence="2" id="KW-0812">Transmembrane</keyword>
<evidence type="ECO:0000256" key="2">
    <source>
        <dbReference type="SAM" id="Phobius"/>
    </source>
</evidence>
<dbReference type="RefSeq" id="WP_094234154.1">
    <property type="nucleotide sequence ID" value="NZ_CP016199.1"/>
</dbReference>
<proteinExistence type="predicted"/>
<reference evidence="4" key="1">
    <citation type="submission" date="2016-05" db="EMBL/GenBank/DDBJ databases">
        <authorList>
            <person name="Holder M.E."/>
            <person name="Ajami N.J."/>
            <person name="Petrosino J.F."/>
        </authorList>
    </citation>
    <scope>NUCLEOTIDE SEQUENCE [LARGE SCALE GENOMIC DNA]</scope>
    <source>
        <strain evidence="4">ATCC 700696</strain>
    </source>
</reference>
<evidence type="ECO:0000256" key="1">
    <source>
        <dbReference type="SAM" id="MobiDB-lite"/>
    </source>
</evidence>
<keyword evidence="4" id="KW-1185">Reference proteome</keyword>
<dbReference type="EMBL" id="CP016199">
    <property type="protein sequence ID" value="ASS37920.1"/>
    <property type="molecule type" value="Genomic_DNA"/>
</dbReference>
<feature type="transmembrane region" description="Helical" evidence="2">
    <location>
        <begin position="12"/>
        <end position="32"/>
    </location>
</feature>
<feature type="region of interest" description="Disordered" evidence="1">
    <location>
        <begin position="258"/>
        <end position="278"/>
    </location>
</feature>
<accession>A0A223ASH3</accession>
<keyword evidence="2" id="KW-0472">Membrane</keyword>
<name>A0A223ASH3_9FIRM</name>
<feature type="compositionally biased region" description="Low complexity" evidence="1">
    <location>
        <begin position="263"/>
        <end position="276"/>
    </location>
</feature>
<keyword evidence="2" id="KW-1133">Transmembrane helix</keyword>
<dbReference type="Proteomes" id="UP000214689">
    <property type="component" value="Chromosome"/>
</dbReference>
<protein>
    <submittedName>
        <fullName evidence="3">Uncharacterized protein</fullName>
    </submittedName>
</protein>